<evidence type="ECO:0000256" key="7">
    <source>
        <dbReference type="ARBA" id="ARBA00022692"/>
    </source>
</evidence>
<evidence type="ECO:0000256" key="10">
    <source>
        <dbReference type="ARBA" id="ARBA00022840"/>
    </source>
</evidence>
<keyword evidence="10" id="KW-0067">ATP-binding</keyword>
<feature type="domain" description="Histidine kinase" evidence="18">
    <location>
        <begin position="677"/>
        <end position="899"/>
    </location>
</feature>
<keyword evidence="11" id="KW-1133">Transmembrane helix</keyword>
<dbReference type="CDD" id="cd17546">
    <property type="entry name" value="REC_hyHK_CKI1_RcsC-like"/>
    <property type="match status" value="1"/>
</dbReference>
<dbReference type="CDD" id="cd16922">
    <property type="entry name" value="HATPase_EvgS-ArcB-TorS-like"/>
    <property type="match status" value="1"/>
</dbReference>
<protein>
    <recommendedName>
        <fullName evidence="15">Sensory/regulatory protein RpfC</fullName>
        <ecNumber evidence="3">2.7.13.3</ecNumber>
    </recommendedName>
</protein>
<feature type="domain" description="PAC" evidence="21">
    <location>
        <begin position="483"/>
        <end position="534"/>
    </location>
</feature>
<comment type="subcellular location">
    <subcellularLocation>
        <location evidence="2">Cell membrane</location>
        <topology evidence="2">Multi-pass membrane protein</topology>
    </subcellularLocation>
</comment>
<feature type="modified residue" description="Phosphohistidine" evidence="16">
    <location>
        <position position="1128"/>
    </location>
</feature>
<dbReference type="InterPro" id="IPR003594">
    <property type="entry name" value="HATPase_dom"/>
</dbReference>
<feature type="domain" description="PAS" evidence="20">
    <location>
        <begin position="163"/>
        <end position="218"/>
    </location>
</feature>
<evidence type="ECO:0000256" key="6">
    <source>
        <dbReference type="ARBA" id="ARBA00022679"/>
    </source>
</evidence>
<evidence type="ECO:0000256" key="4">
    <source>
        <dbReference type="ARBA" id="ARBA00022475"/>
    </source>
</evidence>
<dbReference type="InterPro" id="IPR001610">
    <property type="entry name" value="PAC"/>
</dbReference>
<dbReference type="Gene3D" id="1.20.120.160">
    <property type="entry name" value="HPT domain"/>
    <property type="match status" value="1"/>
</dbReference>
<evidence type="ECO:0000256" key="2">
    <source>
        <dbReference type="ARBA" id="ARBA00004651"/>
    </source>
</evidence>
<evidence type="ECO:0000259" key="21">
    <source>
        <dbReference type="PROSITE" id="PS50113"/>
    </source>
</evidence>
<dbReference type="FunFam" id="1.10.287.130:FF:000002">
    <property type="entry name" value="Two-component osmosensing histidine kinase"/>
    <property type="match status" value="1"/>
</dbReference>
<dbReference type="SUPFAM" id="SSF52172">
    <property type="entry name" value="CheY-like"/>
    <property type="match status" value="1"/>
</dbReference>
<dbReference type="GO" id="GO:0005524">
    <property type="term" value="F:ATP binding"/>
    <property type="evidence" value="ECO:0007669"/>
    <property type="project" value="UniProtKB-KW"/>
</dbReference>
<dbReference type="SMART" id="SM00388">
    <property type="entry name" value="HisKA"/>
    <property type="match status" value="1"/>
</dbReference>
<feature type="domain" description="Response regulatory" evidence="19">
    <location>
        <begin position="936"/>
        <end position="1054"/>
    </location>
</feature>
<dbReference type="OrthoDB" id="9811889at2"/>
<dbReference type="PROSITE" id="PS50109">
    <property type="entry name" value="HIS_KIN"/>
    <property type="match status" value="1"/>
</dbReference>
<name>A0A4U1BYA8_9SPHI</name>
<dbReference type="InterPro" id="IPR036641">
    <property type="entry name" value="HPT_dom_sf"/>
</dbReference>
<dbReference type="InterPro" id="IPR013656">
    <property type="entry name" value="PAS_4"/>
</dbReference>
<comment type="subunit">
    <text evidence="14">At low DSF concentrations, interacts with RpfF.</text>
</comment>
<dbReference type="SUPFAM" id="SSF55785">
    <property type="entry name" value="PYP-like sensor domain (PAS domain)"/>
    <property type="match status" value="4"/>
</dbReference>
<dbReference type="Proteomes" id="UP000308181">
    <property type="component" value="Unassembled WGS sequence"/>
</dbReference>
<keyword evidence="5 17" id="KW-0597">Phosphoprotein</keyword>
<dbReference type="Pfam" id="PF01590">
    <property type="entry name" value="GAF"/>
    <property type="match status" value="1"/>
</dbReference>
<dbReference type="Pfam" id="PF08447">
    <property type="entry name" value="PAS_3"/>
    <property type="match status" value="2"/>
</dbReference>
<evidence type="ECO:0000256" key="14">
    <source>
        <dbReference type="ARBA" id="ARBA00064003"/>
    </source>
</evidence>
<dbReference type="EMBL" id="SWBP01000005">
    <property type="protein sequence ID" value="TKB96369.1"/>
    <property type="molecule type" value="Genomic_DNA"/>
</dbReference>
<dbReference type="InterPro" id="IPR036097">
    <property type="entry name" value="HisK_dim/P_sf"/>
</dbReference>
<dbReference type="PRINTS" id="PR00344">
    <property type="entry name" value="BCTRLSENSOR"/>
</dbReference>
<keyword evidence="7" id="KW-0812">Transmembrane</keyword>
<feature type="domain" description="PAS" evidence="20">
    <location>
        <begin position="285"/>
        <end position="355"/>
    </location>
</feature>
<dbReference type="RefSeq" id="WP_136827238.1">
    <property type="nucleotide sequence ID" value="NZ_SWBP01000005.1"/>
</dbReference>
<evidence type="ECO:0000256" key="12">
    <source>
        <dbReference type="ARBA" id="ARBA00023012"/>
    </source>
</evidence>
<dbReference type="Pfam" id="PF00072">
    <property type="entry name" value="Response_reg"/>
    <property type="match status" value="1"/>
</dbReference>
<dbReference type="InterPro" id="IPR035965">
    <property type="entry name" value="PAS-like_dom_sf"/>
</dbReference>
<dbReference type="PROSITE" id="PS50110">
    <property type="entry name" value="RESPONSE_REGULATORY"/>
    <property type="match status" value="1"/>
</dbReference>
<keyword evidence="4" id="KW-1003">Cell membrane</keyword>
<keyword evidence="6" id="KW-0808">Transferase</keyword>
<dbReference type="InterPro" id="IPR005467">
    <property type="entry name" value="His_kinase_dom"/>
</dbReference>
<evidence type="ECO:0000256" key="5">
    <source>
        <dbReference type="ARBA" id="ARBA00022553"/>
    </source>
</evidence>
<dbReference type="SUPFAM" id="SSF55781">
    <property type="entry name" value="GAF domain-like"/>
    <property type="match status" value="1"/>
</dbReference>
<evidence type="ECO:0000313" key="23">
    <source>
        <dbReference type="EMBL" id="TKB96369.1"/>
    </source>
</evidence>
<dbReference type="SMART" id="SM00091">
    <property type="entry name" value="PAS"/>
    <property type="match status" value="3"/>
</dbReference>
<accession>A0A4U1BYA8</accession>
<dbReference type="SMART" id="SM00387">
    <property type="entry name" value="HATPase_c"/>
    <property type="match status" value="1"/>
</dbReference>
<dbReference type="InterPro" id="IPR036890">
    <property type="entry name" value="HATPase_C_sf"/>
</dbReference>
<proteinExistence type="predicted"/>
<dbReference type="SUPFAM" id="SSF47226">
    <property type="entry name" value="Histidine-containing phosphotransfer domain, HPT domain"/>
    <property type="match status" value="1"/>
</dbReference>
<dbReference type="AlphaFoldDB" id="A0A4U1BYA8"/>
<evidence type="ECO:0000256" key="1">
    <source>
        <dbReference type="ARBA" id="ARBA00000085"/>
    </source>
</evidence>
<dbReference type="FunFam" id="3.30.565.10:FF:000010">
    <property type="entry name" value="Sensor histidine kinase RcsC"/>
    <property type="match status" value="1"/>
</dbReference>
<dbReference type="Gene3D" id="3.30.450.40">
    <property type="match status" value="1"/>
</dbReference>
<dbReference type="CDD" id="cd00082">
    <property type="entry name" value="HisKA"/>
    <property type="match status" value="1"/>
</dbReference>
<evidence type="ECO:0000256" key="8">
    <source>
        <dbReference type="ARBA" id="ARBA00022741"/>
    </source>
</evidence>
<dbReference type="Gene3D" id="3.40.50.2300">
    <property type="match status" value="1"/>
</dbReference>
<dbReference type="SMART" id="SM00086">
    <property type="entry name" value="PAC"/>
    <property type="match status" value="3"/>
</dbReference>
<comment type="caution">
    <text evidence="23">The sequence shown here is derived from an EMBL/GenBank/DDBJ whole genome shotgun (WGS) entry which is preliminary data.</text>
</comment>
<dbReference type="Pfam" id="PF01627">
    <property type="entry name" value="Hpt"/>
    <property type="match status" value="1"/>
</dbReference>
<evidence type="ECO:0000256" key="9">
    <source>
        <dbReference type="ARBA" id="ARBA00022777"/>
    </source>
</evidence>
<dbReference type="Gene3D" id="3.30.565.10">
    <property type="entry name" value="Histidine kinase-like ATPase, C-terminal domain"/>
    <property type="match status" value="1"/>
</dbReference>
<dbReference type="InterPro" id="IPR008207">
    <property type="entry name" value="Sig_transdc_His_kin_Hpt_dom"/>
</dbReference>
<evidence type="ECO:0000256" key="3">
    <source>
        <dbReference type="ARBA" id="ARBA00012438"/>
    </source>
</evidence>
<dbReference type="InterPro" id="IPR003018">
    <property type="entry name" value="GAF"/>
</dbReference>
<dbReference type="NCBIfam" id="TIGR00229">
    <property type="entry name" value="sensory_box"/>
    <property type="match status" value="3"/>
</dbReference>
<dbReference type="Pfam" id="PF08448">
    <property type="entry name" value="PAS_4"/>
    <property type="match status" value="2"/>
</dbReference>
<dbReference type="Pfam" id="PF02518">
    <property type="entry name" value="HATPase_c"/>
    <property type="match status" value="1"/>
</dbReference>
<evidence type="ECO:0000256" key="11">
    <source>
        <dbReference type="ARBA" id="ARBA00022989"/>
    </source>
</evidence>
<dbReference type="SUPFAM" id="SSF55874">
    <property type="entry name" value="ATPase domain of HSP90 chaperone/DNA topoisomerase II/histidine kinase"/>
    <property type="match status" value="1"/>
</dbReference>
<dbReference type="InterPro" id="IPR000700">
    <property type="entry name" value="PAS-assoc_C"/>
</dbReference>
<organism evidence="23 24">
    <name type="scientific">Pedobacter cryophilus</name>
    <dbReference type="NCBI Taxonomy" id="2571271"/>
    <lineage>
        <taxon>Bacteria</taxon>
        <taxon>Pseudomonadati</taxon>
        <taxon>Bacteroidota</taxon>
        <taxon>Sphingobacteriia</taxon>
        <taxon>Sphingobacteriales</taxon>
        <taxon>Sphingobacteriaceae</taxon>
        <taxon>Pedobacter</taxon>
    </lineage>
</organism>
<evidence type="ECO:0000259" key="19">
    <source>
        <dbReference type="PROSITE" id="PS50110"/>
    </source>
</evidence>
<feature type="modified residue" description="4-aspartylphosphate" evidence="17">
    <location>
        <position position="987"/>
    </location>
</feature>
<evidence type="ECO:0000259" key="18">
    <source>
        <dbReference type="PROSITE" id="PS50109"/>
    </source>
</evidence>
<dbReference type="SMART" id="SM00448">
    <property type="entry name" value="REC"/>
    <property type="match status" value="1"/>
</dbReference>
<dbReference type="PROSITE" id="PS50113">
    <property type="entry name" value="PAC"/>
    <property type="match status" value="1"/>
</dbReference>
<dbReference type="Gene3D" id="1.10.287.130">
    <property type="match status" value="1"/>
</dbReference>
<dbReference type="InterPro" id="IPR013655">
    <property type="entry name" value="PAS_fold_3"/>
</dbReference>
<evidence type="ECO:0000256" key="13">
    <source>
        <dbReference type="ARBA" id="ARBA00023136"/>
    </source>
</evidence>
<evidence type="ECO:0000256" key="17">
    <source>
        <dbReference type="PROSITE-ProRule" id="PRU00169"/>
    </source>
</evidence>
<dbReference type="EC" id="2.7.13.3" evidence="3"/>
<keyword evidence="12" id="KW-0902">Two-component regulatory system</keyword>
<dbReference type="PANTHER" id="PTHR45339:SF1">
    <property type="entry name" value="HYBRID SIGNAL TRANSDUCTION HISTIDINE KINASE J"/>
    <property type="match status" value="1"/>
</dbReference>
<dbReference type="PANTHER" id="PTHR45339">
    <property type="entry name" value="HYBRID SIGNAL TRANSDUCTION HISTIDINE KINASE J"/>
    <property type="match status" value="1"/>
</dbReference>
<dbReference type="InterPro" id="IPR011006">
    <property type="entry name" value="CheY-like_superfamily"/>
</dbReference>
<dbReference type="Gene3D" id="3.30.450.20">
    <property type="entry name" value="PAS domain"/>
    <property type="match status" value="4"/>
</dbReference>
<keyword evidence="24" id="KW-1185">Reference proteome</keyword>
<dbReference type="InterPro" id="IPR000014">
    <property type="entry name" value="PAS"/>
</dbReference>
<dbReference type="GO" id="GO:0000155">
    <property type="term" value="F:phosphorelay sensor kinase activity"/>
    <property type="evidence" value="ECO:0007669"/>
    <property type="project" value="InterPro"/>
</dbReference>
<dbReference type="InterPro" id="IPR029016">
    <property type="entry name" value="GAF-like_dom_sf"/>
</dbReference>
<evidence type="ECO:0000256" key="15">
    <source>
        <dbReference type="ARBA" id="ARBA00068150"/>
    </source>
</evidence>
<dbReference type="PROSITE" id="PS50112">
    <property type="entry name" value="PAS"/>
    <property type="match status" value="2"/>
</dbReference>
<reference evidence="23 24" key="1">
    <citation type="submission" date="2019-04" db="EMBL/GenBank/DDBJ databases">
        <title>Pedobacter sp. AR-3-17 sp. nov., isolated from Arctic soil.</title>
        <authorList>
            <person name="Dahal R.H."/>
            <person name="Kim D.-U."/>
        </authorList>
    </citation>
    <scope>NUCLEOTIDE SEQUENCE [LARGE SCALE GENOMIC DNA]</scope>
    <source>
        <strain evidence="23 24">AR-3-17</strain>
    </source>
</reference>
<dbReference type="CDD" id="cd00130">
    <property type="entry name" value="PAS"/>
    <property type="match status" value="2"/>
</dbReference>
<gene>
    <name evidence="23" type="ORF">FA046_14415</name>
</gene>
<feature type="domain" description="HPt" evidence="22">
    <location>
        <begin position="1089"/>
        <end position="1181"/>
    </location>
</feature>
<dbReference type="InterPro" id="IPR001789">
    <property type="entry name" value="Sig_transdc_resp-reg_receiver"/>
</dbReference>
<dbReference type="Pfam" id="PF00512">
    <property type="entry name" value="HisKA"/>
    <property type="match status" value="1"/>
</dbReference>
<evidence type="ECO:0000313" key="24">
    <source>
        <dbReference type="Proteomes" id="UP000308181"/>
    </source>
</evidence>
<evidence type="ECO:0000256" key="16">
    <source>
        <dbReference type="PROSITE-ProRule" id="PRU00110"/>
    </source>
</evidence>
<dbReference type="InterPro" id="IPR003661">
    <property type="entry name" value="HisK_dim/P_dom"/>
</dbReference>
<dbReference type="SUPFAM" id="SSF47384">
    <property type="entry name" value="Homodimeric domain of signal transducing histidine kinase"/>
    <property type="match status" value="1"/>
</dbReference>
<evidence type="ECO:0000259" key="20">
    <source>
        <dbReference type="PROSITE" id="PS50112"/>
    </source>
</evidence>
<keyword evidence="8" id="KW-0547">Nucleotide-binding</keyword>
<comment type="catalytic activity">
    <reaction evidence="1">
        <text>ATP + protein L-histidine = ADP + protein N-phospho-L-histidine.</text>
        <dbReference type="EC" id="2.7.13.3"/>
    </reaction>
</comment>
<sequence length="1186" mass="134336">MSILSNEQDRLKALLNYKILDTLPEKEFDRLTTLASAICETNVSLICLLDDHRQWFKSKTGIDISETPKELAFCSYTILGNELMEVEDASKDERFKYNPLVVSDPQIRFYAGYPLIDQLGNALGTICVIDTVPKKLNAHQKQALKLLADFAIELIQERRNSQEFKYFNKLFKLTNDLICVAGTDGFFKKVNPAFNELLGWDESYLLKISFLDLTHPDDVVKTKLEIDQLEKGIVAVSFINRLRCNDGTYKYIQWATAPEVSTGYLFSIGRDLTLEKQKEILLTNSEHKLRSFFENSQGFMCTHDVAGNFLTVNSSGAESLGYLPEEMTKMSLFDVVPASHHQELERYLALILEKGIAKGIMHTKNKNGSLMIWLFSNVVEEDADGNKYIIGNSIDITERHRLEADLKWTKEMMEHTNEAARIGSWNINLQSNKIYWSDMTKSIHGVSLDYVPTYETAISFFEGTSIDLINCAVEKAINKGIAYDLELKIKTANGELLWVRTIGTPEFKDGVCKRLYGTFQDINDKKKVEEALLNQKSRLRAFVDHAPAAVAMFDTDMKYIAVSKRWIEDYHLKDKEIIGVSHFEVFPHITDEWKAVFARCLKGDIEKDDEYLRKVEGADDQYLQFEIRPWYKFDATVGGVMIFTQDITESIAHREELEKAKILAEDASIAKSEFLANMSHEIRTPLNGVIGFTDLVLKTNLNSTQHQYLSIVNQSANSLLLIINDILDFSKIEAGKLELDVDKTDLYEISSQAIDIISYQVQNKGLELLLNISVNLPRFIWVDAVRLKQVLVNLLGNAVKFTDKGEIELKITALDDPSANEINLRFEVRDTGIGIQEDKQSKIFEAFSQEDASTTKKYGGTGLGLTISNKLLGLMNSQLQLKSEPEQGSTFFFDLKLKTEHGLPMVWENINQIKKEAILSESESINIFKMLAQRLKVLVVEDNLVNKLLAKTIIQRIVPLAEIIEANDGLEAVRLFSALRPDIVFMDIQMPVMNGYEATQKIRALANGKHIPIIALTAANIKGEKEKCLAAGMDDFLSKPFVEDDIAALLVKWNNDLEDTTLISMENENNVEVDPHFDAEMVKEFVDNDKESLIEILNLVLKSIQDSLTMMEQQLANQDLAALNASGHKLFGTAAGTGMNVLSKIAREFEYLDHLEITQTNDLLERVTEEIKLVTFLINDFLQKLD</sequence>
<evidence type="ECO:0000259" key="22">
    <source>
        <dbReference type="PROSITE" id="PS50894"/>
    </source>
</evidence>
<keyword evidence="13" id="KW-0472">Membrane</keyword>
<dbReference type="GO" id="GO:0005886">
    <property type="term" value="C:plasma membrane"/>
    <property type="evidence" value="ECO:0007669"/>
    <property type="project" value="UniProtKB-SubCell"/>
</dbReference>
<dbReference type="PROSITE" id="PS50894">
    <property type="entry name" value="HPT"/>
    <property type="match status" value="1"/>
</dbReference>
<dbReference type="InterPro" id="IPR004358">
    <property type="entry name" value="Sig_transdc_His_kin-like_C"/>
</dbReference>
<dbReference type="SMART" id="SM00065">
    <property type="entry name" value="GAF"/>
    <property type="match status" value="1"/>
</dbReference>
<keyword evidence="9" id="KW-0418">Kinase</keyword>